<name>A0A9P6E8X0_9AGAR</name>
<dbReference type="SUPFAM" id="SSF47240">
    <property type="entry name" value="Ferritin-like"/>
    <property type="match status" value="1"/>
</dbReference>
<comment type="caution">
    <text evidence="1">The sequence shown here is derived from an EMBL/GenBank/DDBJ whole genome shotgun (WGS) entry which is preliminary data.</text>
</comment>
<dbReference type="InterPro" id="IPR009078">
    <property type="entry name" value="Ferritin-like_SF"/>
</dbReference>
<accession>A0A9P6E8X0</accession>
<dbReference type="Proteomes" id="UP000807306">
    <property type="component" value="Unassembled WGS sequence"/>
</dbReference>
<dbReference type="AlphaFoldDB" id="A0A9P6E8X0"/>
<dbReference type="GO" id="GO:0016491">
    <property type="term" value="F:oxidoreductase activity"/>
    <property type="evidence" value="ECO:0007669"/>
    <property type="project" value="InterPro"/>
</dbReference>
<dbReference type="Gene3D" id="1.10.620.20">
    <property type="entry name" value="Ribonucleotide Reductase, subunit A"/>
    <property type="match status" value="1"/>
</dbReference>
<dbReference type="InterPro" id="IPR012348">
    <property type="entry name" value="RNR-like"/>
</dbReference>
<keyword evidence="2" id="KW-1185">Reference proteome</keyword>
<dbReference type="EMBL" id="MU157891">
    <property type="protein sequence ID" value="KAF9524891.1"/>
    <property type="molecule type" value="Genomic_DNA"/>
</dbReference>
<sequence>MICALSVFKATLYYVYSCNDECSGTEAVSSYEQNITEDSEHHFNYLVNLLRETQGKINEEEIIMMLREAIDLEINVLESNVIKDTIHPSSCPEREYVYIMADRVLMMLRILPRFSNKA</sequence>
<evidence type="ECO:0000313" key="1">
    <source>
        <dbReference type="EMBL" id="KAF9524891.1"/>
    </source>
</evidence>
<reference evidence="1" key="1">
    <citation type="submission" date="2020-11" db="EMBL/GenBank/DDBJ databases">
        <authorList>
            <consortium name="DOE Joint Genome Institute"/>
            <person name="Ahrendt S."/>
            <person name="Riley R."/>
            <person name="Andreopoulos W."/>
            <person name="Labutti K."/>
            <person name="Pangilinan J."/>
            <person name="Ruiz-Duenas F.J."/>
            <person name="Barrasa J.M."/>
            <person name="Sanchez-Garcia M."/>
            <person name="Camarero S."/>
            <person name="Miyauchi S."/>
            <person name="Serrano A."/>
            <person name="Linde D."/>
            <person name="Babiker R."/>
            <person name="Drula E."/>
            <person name="Ayuso-Fernandez I."/>
            <person name="Pacheco R."/>
            <person name="Padilla G."/>
            <person name="Ferreira P."/>
            <person name="Barriuso J."/>
            <person name="Kellner H."/>
            <person name="Castanera R."/>
            <person name="Alfaro M."/>
            <person name="Ramirez L."/>
            <person name="Pisabarro A.G."/>
            <person name="Kuo A."/>
            <person name="Tritt A."/>
            <person name="Lipzen A."/>
            <person name="He G."/>
            <person name="Yan M."/>
            <person name="Ng V."/>
            <person name="Cullen D."/>
            <person name="Martin F."/>
            <person name="Rosso M.-N."/>
            <person name="Henrissat B."/>
            <person name="Hibbett D."/>
            <person name="Martinez A.T."/>
            <person name="Grigoriev I.V."/>
        </authorList>
    </citation>
    <scope>NUCLEOTIDE SEQUENCE</scope>
    <source>
        <strain evidence="1">CBS 506.95</strain>
    </source>
</reference>
<protein>
    <submittedName>
        <fullName evidence="1">Uncharacterized protein</fullName>
    </submittedName>
</protein>
<organism evidence="1 2">
    <name type="scientific">Crepidotus variabilis</name>
    <dbReference type="NCBI Taxonomy" id="179855"/>
    <lineage>
        <taxon>Eukaryota</taxon>
        <taxon>Fungi</taxon>
        <taxon>Dikarya</taxon>
        <taxon>Basidiomycota</taxon>
        <taxon>Agaricomycotina</taxon>
        <taxon>Agaricomycetes</taxon>
        <taxon>Agaricomycetidae</taxon>
        <taxon>Agaricales</taxon>
        <taxon>Agaricineae</taxon>
        <taxon>Crepidotaceae</taxon>
        <taxon>Crepidotus</taxon>
    </lineage>
</organism>
<evidence type="ECO:0000313" key="2">
    <source>
        <dbReference type="Proteomes" id="UP000807306"/>
    </source>
</evidence>
<proteinExistence type="predicted"/>
<gene>
    <name evidence="1" type="ORF">CPB83DRAFT_897433</name>
</gene>